<sequence length="141" mass="15248">MHARRSAVRRGGPAEGAAMAYVSVDVPSPLSQCIIFCEIECVRDCCGIDAVSTDPAVVEAWCREVGSDTVVEARLQLAELIEMVEDRSHRVESAFLNHRTPDHAARRQLLDFLSALQAGLAAGDAHSGTGCPRRSCRDRAT</sequence>
<dbReference type="InterPro" id="IPR046294">
    <property type="entry name" value="DUF6331"/>
</dbReference>
<dbReference type="Pfam" id="PF19856">
    <property type="entry name" value="DUF6331"/>
    <property type="match status" value="1"/>
</dbReference>
<accession>B2BM73</accession>
<reference evidence="2" key="2">
    <citation type="journal article" date="2008" name="FEMS Microbiol. Lett.">
        <title>The biosynthetic genes encoding for the production of the dynemicin enediyne core in Micromonospora chersina ATCC53710.</title>
        <authorList>
            <person name="Gao Q."/>
            <person name="Thorson J.S."/>
        </authorList>
    </citation>
    <scope>NUCLEOTIDE SEQUENCE</scope>
    <source>
        <strain evidence="2">M956-1</strain>
    </source>
</reference>
<protein>
    <submittedName>
        <fullName evidence="2">Unkown protein</fullName>
    </submittedName>
</protein>
<proteinExistence type="predicted"/>
<dbReference type="AlphaFoldDB" id="B2BM73"/>
<feature type="region of interest" description="Disordered" evidence="1">
    <location>
        <begin position="122"/>
        <end position="141"/>
    </location>
</feature>
<name>B2BM73_9ACTN</name>
<reference evidence="2" key="1">
    <citation type="submission" date="2007-04" db="EMBL/GenBank/DDBJ databases">
        <authorList>
            <person name="Gao Q.-J."/>
            <person name="Thorson J.S."/>
        </authorList>
    </citation>
    <scope>NUCLEOTIDE SEQUENCE</scope>
    <source>
        <strain evidence="2">M956-1</strain>
    </source>
</reference>
<evidence type="ECO:0000313" key="2">
    <source>
        <dbReference type="EMBL" id="ACB47088.1"/>
    </source>
</evidence>
<organism evidence="2">
    <name type="scientific">Micromonospora chersina</name>
    <dbReference type="NCBI Taxonomy" id="47854"/>
    <lineage>
        <taxon>Bacteria</taxon>
        <taxon>Bacillati</taxon>
        <taxon>Actinomycetota</taxon>
        <taxon>Actinomycetes</taxon>
        <taxon>Micromonosporales</taxon>
        <taxon>Micromonosporaceae</taxon>
        <taxon>Micromonospora</taxon>
    </lineage>
</organism>
<evidence type="ECO:0000256" key="1">
    <source>
        <dbReference type="SAM" id="MobiDB-lite"/>
    </source>
</evidence>
<dbReference type="EMBL" id="EF552206">
    <property type="protein sequence ID" value="ACB47088.1"/>
    <property type="molecule type" value="Genomic_DNA"/>
</dbReference>